<reference evidence="4 5" key="1">
    <citation type="submission" date="2021-01" db="EMBL/GenBank/DDBJ databases">
        <title>Genome seq and assembly of Nocardiodes sp. G10.</title>
        <authorList>
            <person name="Chhetri G."/>
        </authorList>
    </citation>
    <scope>NUCLEOTIDE SEQUENCE [LARGE SCALE GENOMIC DNA]</scope>
    <source>
        <strain evidence="4 5">G10</strain>
    </source>
</reference>
<dbReference type="SUPFAM" id="SSF51735">
    <property type="entry name" value="NAD(P)-binding Rossmann-fold domains"/>
    <property type="match status" value="1"/>
</dbReference>
<organism evidence="4 5">
    <name type="scientific">Nocardioides baculatus</name>
    <dbReference type="NCBI Taxonomy" id="2801337"/>
    <lineage>
        <taxon>Bacteria</taxon>
        <taxon>Bacillati</taxon>
        <taxon>Actinomycetota</taxon>
        <taxon>Actinomycetes</taxon>
        <taxon>Propionibacteriales</taxon>
        <taxon>Nocardioidaceae</taxon>
        <taxon>Nocardioides</taxon>
    </lineage>
</organism>
<dbReference type="EMBL" id="JAERSG010000004">
    <property type="protein sequence ID" value="MBL0748660.1"/>
    <property type="molecule type" value="Genomic_DNA"/>
</dbReference>
<protein>
    <submittedName>
        <fullName evidence="4">SDR family NAD(P)-dependent oxidoreductase</fullName>
    </submittedName>
</protein>
<dbReference type="PANTHER" id="PTHR43391:SF86">
    <property type="entry name" value="SHORT-CHAIN DEHYDROGENASE_REDUCTASE FAMILY PROTEIN"/>
    <property type="match status" value="1"/>
</dbReference>
<accession>A0ABS1LAE8</accession>
<evidence type="ECO:0000256" key="3">
    <source>
        <dbReference type="RuleBase" id="RU000363"/>
    </source>
</evidence>
<dbReference type="InterPro" id="IPR002347">
    <property type="entry name" value="SDR_fam"/>
</dbReference>
<proteinExistence type="inferred from homology"/>
<dbReference type="InterPro" id="IPR036291">
    <property type="entry name" value="NAD(P)-bd_dom_sf"/>
</dbReference>
<evidence type="ECO:0000313" key="4">
    <source>
        <dbReference type="EMBL" id="MBL0748660.1"/>
    </source>
</evidence>
<dbReference type="PRINTS" id="PR00081">
    <property type="entry name" value="GDHRDH"/>
</dbReference>
<evidence type="ECO:0000256" key="1">
    <source>
        <dbReference type="ARBA" id="ARBA00006484"/>
    </source>
</evidence>
<comment type="similarity">
    <text evidence="1 3">Belongs to the short-chain dehydrogenases/reductases (SDR) family.</text>
</comment>
<dbReference type="Pfam" id="PF00106">
    <property type="entry name" value="adh_short"/>
    <property type="match status" value="1"/>
</dbReference>
<keyword evidence="2" id="KW-0560">Oxidoreductase</keyword>
<dbReference type="PANTHER" id="PTHR43391">
    <property type="entry name" value="RETINOL DEHYDROGENASE-RELATED"/>
    <property type="match status" value="1"/>
</dbReference>
<name>A0ABS1LAE8_9ACTN</name>
<comment type="caution">
    <text evidence="4">The sequence shown here is derived from an EMBL/GenBank/DDBJ whole genome shotgun (WGS) entry which is preliminary data.</text>
</comment>
<sequence length="275" mass="27940">MADTALVTGCSSGMGLHAAVALAAAGMDVVATMRDPARDGELRAAAEAAGVSLTVQALDVTDDDAARDVVAAVAAEHGPVSVLVNNAGQGMVGTAEEISLDAVRAQLEVNYLAPVRLTQLVLPAMREAGRGRILTVTSVGGAVGQPFADAYCGSKFAVEGFMQSLSTVAHRHGVWVSVVEPAAVASSFVDNAVRHDGGGPYEAQLGAYLSRSAAAFAAAQSAADAGRAIAEAATSPDYRFRWQTSPGAAAFVAMSLADGDGSQVFDATDAWTRTD</sequence>
<keyword evidence="5" id="KW-1185">Reference proteome</keyword>
<dbReference type="PRINTS" id="PR00080">
    <property type="entry name" value="SDRFAMILY"/>
</dbReference>
<dbReference type="PROSITE" id="PS00061">
    <property type="entry name" value="ADH_SHORT"/>
    <property type="match status" value="1"/>
</dbReference>
<dbReference type="InterPro" id="IPR020904">
    <property type="entry name" value="Sc_DH/Rdtase_CS"/>
</dbReference>
<evidence type="ECO:0000256" key="2">
    <source>
        <dbReference type="ARBA" id="ARBA00023002"/>
    </source>
</evidence>
<evidence type="ECO:0000313" key="5">
    <source>
        <dbReference type="Proteomes" id="UP000636918"/>
    </source>
</evidence>
<dbReference type="Proteomes" id="UP000636918">
    <property type="component" value="Unassembled WGS sequence"/>
</dbReference>
<gene>
    <name evidence="4" type="ORF">JI751_13660</name>
</gene>
<dbReference type="RefSeq" id="WP_201937582.1">
    <property type="nucleotide sequence ID" value="NZ_JAERSG010000004.1"/>
</dbReference>
<dbReference type="Gene3D" id="3.40.50.720">
    <property type="entry name" value="NAD(P)-binding Rossmann-like Domain"/>
    <property type="match status" value="1"/>
</dbReference>